<dbReference type="Gene3D" id="3.80.30.30">
    <property type="match status" value="1"/>
</dbReference>
<accession>C7LUR7</accession>
<dbReference type="InterPro" id="IPR049539">
    <property type="entry name" value="SPL"/>
</dbReference>
<dbReference type="SUPFAM" id="SSF102114">
    <property type="entry name" value="Radical SAM enzymes"/>
    <property type="match status" value="1"/>
</dbReference>
<dbReference type="PANTHER" id="PTHR37822:SF2">
    <property type="entry name" value="SPORE PHOTOPRODUCT LYASE"/>
    <property type="match status" value="1"/>
</dbReference>
<proteinExistence type="predicted"/>
<keyword evidence="2" id="KW-1185">Reference proteome</keyword>
<dbReference type="KEGG" id="dba:Dbac_2907"/>
<evidence type="ECO:0000313" key="2">
    <source>
        <dbReference type="Proteomes" id="UP000002216"/>
    </source>
</evidence>
<dbReference type="EMBL" id="CP001629">
    <property type="protein sequence ID" value="ACU90982.1"/>
    <property type="molecule type" value="Genomic_DNA"/>
</dbReference>
<dbReference type="Proteomes" id="UP000002216">
    <property type="component" value="Chromosome"/>
</dbReference>
<dbReference type="PANTHER" id="PTHR37822">
    <property type="entry name" value="SPORE PHOTOPRODUCT LYASE-RELATED"/>
    <property type="match status" value="1"/>
</dbReference>
<dbReference type="eggNOG" id="COG1533">
    <property type="taxonomic scope" value="Bacteria"/>
</dbReference>
<dbReference type="GO" id="GO:0003913">
    <property type="term" value="F:DNA photolyase activity"/>
    <property type="evidence" value="ECO:0007669"/>
    <property type="project" value="TreeGrafter"/>
</dbReference>
<dbReference type="InterPro" id="IPR007197">
    <property type="entry name" value="rSAM"/>
</dbReference>
<name>C7LUR7_DESBD</name>
<evidence type="ECO:0000313" key="1">
    <source>
        <dbReference type="EMBL" id="ACU90982.1"/>
    </source>
</evidence>
<dbReference type="AlphaFoldDB" id="C7LUR7"/>
<dbReference type="GO" id="GO:0042601">
    <property type="term" value="C:endospore-forming forespore"/>
    <property type="evidence" value="ECO:0007669"/>
    <property type="project" value="TreeGrafter"/>
</dbReference>
<dbReference type="GO" id="GO:1904047">
    <property type="term" value="F:S-adenosyl-L-methionine binding"/>
    <property type="evidence" value="ECO:0007669"/>
    <property type="project" value="TreeGrafter"/>
</dbReference>
<dbReference type="GO" id="GO:0051539">
    <property type="term" value="F:4 iron, 4 sulfur cluster binding"/>
    <property type="evidence" value="ECO:0007669"/>
    <property type="project" value="TreeGrafter"/>
</dbReference>
<reference evidence="1 2" key="1">
    <citation type="journal article" date="2009" name="Stand. Genomic Sci.">
        <title>Complete genome sequence of Desulfomicrobium baculatum type strain (X).</title>
        <authorList>
            <person name="Copeland A."/>
            <person name="Spring S."/>
            <person name="Goker M."/>
            <person name="Schneider S."/>
            <person name="Lapidus A."/>
            <person name="Del Rio T.G."/>
            <person name="Tice H."/>
            <person name="Cheng J.F."/>
            <person name="Chen F."/>
            <person name="Nolan M."/>
            <person name="Bruce D."/>
            <person name="Goodwin L."/>
            <person name="Pitluck S."/>
            <person name="Ivanova N."/>
            <person name="Mavrommatis K."/>
            <person name="Ovchinnikova G."/>
            <person name="Pati A."/>
            <person name="Chen A."/>
            <person name="Palaniappan K."/>
            <person name="Land M."/>
            <person name="Hauser L."/>
            <person name="Chang Y.J."/>
            <person name="Jeffries C.C."/>
            <person name="Meincke L."/>
            <person name="Sims D."/>
            <person name="Brettin T."/>
            <person name="Detter J.C."/>
            <person name="Han C."/>
            <person name="Chain P."/>
            <person name="Bristow J."/>
            <person name="Eisen J.A."/>
            <person name="Markowitz V."/>
            <person name="Hugenholtz P."/>
            <person name="Kyrpides N.C."/>
            <person name="Klenk H.P."/>
            <person name="Lucas S."/>
        </authorList>
    </citation>
    <scope>NUCLEOTIDE SEQUENCE [LARGE SCALE GENOMIC DNA]</scope>
    <source>
        <strain evidence="2">DSM 4028 / VKM B-1378 / X</strain>
    </source>
</reference>
<sequence>MNTLPSYLQGISRVVVDAAVAGSPVALRVRERLPHLTAEILPEGETLSSGLAREDILYLKQYRGRFLRHCPGTSHYRCCGYQIVHIGENCPLRCSYCILQAYFQDRVLKVWANQDDLWRELDQAFSAHPGRRYRVGTGEFTDSLVLEALTGYSRDLIEFLGRYPQVCLELKSKVVDLSWMDVVRDPSRVLPAWSMNAPAIAEYEEQGECASLEERLAAARTCARAGFRVCLHFDPMIHFPGWQEGYARTVEMIFDHLRPEEIAYVSMGSFRHMPDLKRCISENFPESTYIYGEFITGLDGKQRLLRPLRVEQFRFLADALRRGGLDRQLYLCMESDEVWQAVLGRTPADLGGLYRHLMAQAFGDEGNE</sequence>
<dbReference type="OrthoDB" id="368646at2"/>
<gene>
    <name evidence="1" type="ordered locus">Dbac_2907</name>
</gene>
<dbReference type="RefSeq" id="WP_015775071.1">
    <property type="nucleotide sequence ID" value="NC_013173.1"/>
</dbReference>
<protein>
    <submittedName>
        <fullName evidence="1">Radical SAM domain protein</fullName>
    </submittedName>
</protein>
<dbReference type="HOGENOM" id="CLU_030330_0_0_7"/>
<dbReference type="InterPro" id="IPR058240">
    <property type="entry name" value="rSAM_sf"/>
</dbReference>
<organism evidence="1 2">
    <name type="scientific">Desulfomicrobium baculatum (strain DSM 4028 / VKM B-1378 / X)</name>
    <name type="common">Desulfovibrio baculatus</name>
    <dbReference type="NCBI Taxonomy" id="525897"/>
    <lineage>
        <taxon>Bacteria</taxon>
        <taxon>Pseudomonadati</taxon>
        <taxon>Thermodesulfobacteriota</taxon>
        <taxon>Desulfovibrionia</taxon>
        <taxon>Desulfovibrionales</taxon>
        <taxon>Desulfomicrobiaceae</taxon>
        <taxon>Desulfomicrobium</taxon>
    </lineage>
</organism>
<dbReference type="SFLD" id="SFLDS00029">
    <property type="entry name" value="Radical_SAM"/>
    <property type="match status" value="1"/>
</dbReference>
<dbReference type="Pfam" id="PF20903">
    <property type="entry name" value="SPL"/>
    <property type="match status" value="1"/>
</dbReference>
<dbReference type="STRING" id="525897.Dbac_2907"/>
<dbReference type="Gene3D" id="3.40.50.12110">
    <property type="match status" value="1"/>
</dbReference>